<evidence type="ECO:0000313" key="4">
    <source>
        <dbReference type="Proteomes" id="UP000694287"/>
    </source>
</evidence>
<proteinExistence type="predicted"/>
<dbReference type="PANTHER" id="PTHR43162:SF1">
    <property type="entry name" value="PRESTALK A DIFFERENTIATION PROTEIN A"/>
    <property type="match status" value="1"/>
</dbReference>
<keyword evidence="4" id="KW-1185">Reference proteome</keyword>
<accession>A0ABS6UYY0</accession>
<dbReference type="Pfam" id="PF05368">
    <property type="entry name" value="NmrA"/>
    <property type="match status" value="1"/>
</dbReference>
<dbReference type="RefSeq" id="WP_218602710.1">
    <property type="nucleotide sequence ID" value="NZ_JADQDJ010000079.1"/>
</dbReference>
<name>A0ABS6UYY0_9PSEU</name>
<dbReference type="InterPro" id="IPR051604">
    <property type="entry name" value="Ergot_Alk_Oxidoreductase"/>
</dbReference>
<dbReference type="Proteomes" id="UP000694287">
    <property type="component" value="Unassembled WGS sequence"/>
</dbReference>
<reference evidence="3 4" key="1">
    <citation type="submission" date="2020-11" db="EMBL/GenBank/DDBJ databases">
        <title>Pseudonocardia abyssalis sp. nov. and Pseudonocardia oceani sp. nov., description and phylogenomic analysis of two novel actinomycetes isolated from the deep Southern Ocean.</title>
        <authorList>
            <person name="Parra J."/>
        </authorList>
    </citation>
    <scope>NUCLEOTIDE SEQUENCE [LARGE SCALE GENOMIC DNA]</scope>
    <source>
        <strain evidence="3 4">KRD-168</strain>
    </source>
</reference>
<gene>
    <name evidence="3" type="ORF">I4I81_24655</name>
</gene>
<evidence type="ECO:0000256" key="1">
    <source>
        <dbReference type="SAM" id="MobiDB-lite"/>
    </source>
</evidence>
<dbReference type="EMBL" id="JADQDK010000001">
    <property type="protein sequence ID" value="MBW0137427.1"/>
    <property type="molecule type" value="Genomic_DNA"/>
</dbReference>
<comment type="caution">
    <text evidence="3">The sequence shown here is derived from an EMBL/GenBank/DDBJ whole genome shotgun (WGS) entry which is preliminary data.</text>
</comment>
<evidence type="ECO:0000259" key="2">
    <source>
        <dbReference type="Pfam" id="PF05368"/>
    </source>
</evidence>
<organism evidence="3 4">
    <name type="scientific">Pseudonocardia abyssalis</name>
    <dbReference type="NCBI Taxonomy" id="2792008"/>
    <lineage>
        <taxon>Bacteria</taxon>
        <taxon>Bacillati</taxon>
        <taxon>Actinomycetota</taxon>
        <taxon>Actinomycetes</taxon>
        <taxon>Pseudonocardiales</taxon>
        <taxon>Pseudonocardiaceae</taxon>
        <taxon>Pseudonocardia</taxon>
    </lineage>
</organism>
<protein>
    <submittedName>
        <fullName evidence="3">NAD(P)H-binding protein</fullName>
    </submittedName>
</protein>
<sequence>MAQNGTVAVLGASGRTGRRVVDALARRGTPVRAVTRSSPAPPGAREGHTADLADEGSLVRALEGAAAVYVIPPVYRPDEDVLIAAAARAAARARVGRVVLHSVLHPYTATMPHHVLKAVGEDAVRRCGVPWTIVQPAMYVQTVSEIVVGTGDDVGLPWDPDAPMSAVHLGDVAEAAANILTGPGHEWATYELAGPERLGLAAMVQQVADVTGRPLRPHRLPPGGWSLFDPGSTEAETLVAMCREYTDHGLPGNPNVLSWLLGRPATRFADAVRADLARLQVAGEGCR</sequence>
<feature type="region of interest" description="Disordered" evidence="1">
    <location>
        <begin position="30"/>
        <end position="49"/>
    </location>
</feature>
<evidence type="ECO:0000313" key="3">
    <source>
        <dbReference type="EMBL" id="MBW0137427.1"/>
    </source>
</evidence>
<dbReference type="InterPro" id="IPR008030">
    <property type="entry name" value="NmrA-like"/>
</dbReference>
<dbReference type="PANTHER" id="PTHR43162">
    <property type="match status" value="1"/>
</dbReference>
<feature type="domain" description="NmrA-like" evidence="2">
    <location>
        <begin position="4"/>
        <end position="252"/>
    </location>
</feature>